<evidence type="ECO:0008006" key="3">
    <source>
        <dbReference type="Google" id="ProtNLM"/>
    </source>
</evidence>
<proteinExistence type="predicted"/>
<dbReference type="Proteomes" id="UP001516472">
    <property type="component" value="Unassembled WGS sequence"/>
</dbReference>
<evidence type="ECO:0000313" key="2">
    <source>
        <dbReference type="Proteomes" id="UP001516472"/>
    </source>
</evidence>
<dbReference type="PANTHER" id="PTHR33835:SF1">
    <property type="entry name" value="METALLO-BETA-LACTAMASE DOMAIN-CONTAINING PROTEIN"/>
    <property type="match status" value="1"/>
</dbReference>
<dbReference type="RefSeq" id="WP_193430691.1">
    <property type="nucleotide sequence ID" value="NZ_CBCSIP010000322.1"/>
</dbReference>
<dbReference type="InterPro" id="IPR036866">
    <property type="entry name" value="RibonucZ/Hydroxyglut_hydro"/>
</dbReference>
<accession>A0ABR9Q022</accession>
<dbReference type="Gene3D" id="3.60.15.10">
    <property type="entry name" value="Ribonuclease Z/Hydroxyacylglutathione hydrolase-like"/>
    <property type="match status" value="1"/>
</dbReference>
<organism evidence="1 2">
    <name type="scientific">Corallococcus soli</name>
    <dbReference type="NCBI Taxonomy" id="2710757"/>
    <lineage>
        <taxon>Bacteria</taxon>
        <taxon>Pseudomonadati</taxon>
        <taxon>Myxococcota</taxon>
        <taxon>Myxococcia</taxon>
        <taxon>Myxococcales</taxon>
        <taxon>Cystobacterineae</taxon>
        <taxon>Myxococcaceae</taxon>
        <taxon>Corallococcus</taxon>
    </lineage>
</organism>
<reference evidence="1 2" key="1">
    <citation type="submission" date="2020-02" db="EMBL/GenBank/DDBJ databases">
        <authorList>
            <person name="Babadi Z.K."/>
            <person name="Risdian C."/>
            <person name="Ebrahimipour G.H."/>
            <person name="Wink J."/>
        </authorList>
    </citation>
    <scope>NUCLEOTIDE SEQUENCE [LARGE SCALE GENOMIC DNA]</scope>
    <source>
        <strain evidence="1 2">ZKHCc1 1396</strain>
    </source>
</reference>
<protein>
    <recommendedName>
        <fullName evidence="3">MBL fold metallo-hydrolase</fullName>
    </recommendedName>
</protein>
<comment type="caution">
    <text evidence="1">The sequence shown here is derived from an EMBL/GenBank/DDBJ whole genome shotgun (WGS) entry which is preliminary data.</text>
</comment>
<gene>
    <name evidence="1" type="ORF">G4177_35875</name>
</gene>
<dbReference type="InterPro" id="IPR025638">
    <property type="entry name" value="DUF4336"/>
</dbReference>
<dbReference type="EMBL" id="JAAIYO010000019">
    <property type="protein sequence ID" value="MBE4753543.1"/>
    <property type="molecule type" value="Genomic_DNA"/>
</dbReference>
<dbReference type="PANTHER" id="PTHR33835">
    <property type="entry name" value="YALI0C07656P"/>
    <property type="match status" value="1"/>
</dbReference>
<keyword evidence="2" id="KW-1185">Reference proteome</keyword>
<evidence type="ECO:0000313" key="1">
    <source>
        <dbReference type="EMBL" id="MBE4753543.1"/>
    </source>
</evidence>
<name>A0ABR9Q022_9BACT</name>
<dbReference type="SUPFAM" id="SSF56281">
    <property type="entry name" value="Metallo-hydrolase/oxidoreductase"/>
    <property type="match status" value="1"/>
</dbReference>
<sequence length="221" mass="24736">MTLPKTHFLDSTLRSPLMQLPVRTAVFELDEGRMLFSPGSKLTPEQLREAGPVTDIVAPSLMHTGGMKAAAQAHPNARLWGPAGVREKHPELTWHGILGETPWPFERELSFLPIPGMPKLNESAFLHHPSKALYLTDMVFNVTEPRGLTTWMFFRVFGTYKRFAVSRLFLRFAKDPAAFNAAVQKIAGLDFEHVVPSHGEAMLNEGKPRLLAAFRERGLLP</sequence>